<accession>D5BH54</accession>
<sequence length="252" mass="29812">MPKTLLLICLFLPWLLSAQLVNIETQRIQSDSTQFVLNADFGFDHSNNDGVTVNQIQATITTQIRSKDLKKTYLLLGNYNLVDADEGNLQNSWFLHGRFNYSIDKLIKLEAFLQGQYNQLLVVRQRNLIGAGVRFNWIDRKNFTGHLGNSYMYEVEYNDTLRSKSYNHRNSTYISFSYTSSSRNFMLTNTFYYQPLYRNLDDYRLLEQFRFDFPLNKWLKFFAVYDYYFDNETPLNTKEYTSKLQMGFGISI</sequence>
<dbReference type="HOGENOM" id="CLU_093818_0_0_10"/>
<protein>
    <recommendedName>
        <fullName evidence="4">DUF481 domain-containing protein</fullName>
    </recommendedName>
</protein>
<dbReference type="KEGG" id="zpr:ZPR_0878"/>
<dbReference type="OrthoDB" id="5333575at2"/>
<feature type="signal peptide" evidence="1">
    <location>
        <begin position="1"/>
        <end position="18"/>
    </location>
</feature>
<dbReference type="InterPro" id="IPR007433">
    <property type="entry name" value="DUF481"/>
</dbReference>
<name>D5BH54_ZUNPS</name>
<dbReference type="AlphaFoldDB" id="D5BH54"/>
<evidence type="ECO:0000256" key="1">
    <source>
        <dbReference type="SAM" id="SignalP"/>
    </source>
</evidence>
<keyword evidence="3" id="KW-1185">Reference proteome</keyword>
<dbReference type="eggNOG" id="COG3137">
    <property type="taxonomic scope" value="Bacteria"/>
</dbReference>
<dbReference type="Proteomes" id="UP000001654">
    <property type="component" value="Chromosome"/>
</dbReference>
<evidence type="ECO:0000313" key="3">
    <source>
        <dbReference type="Proteomes" id="UP000001654"/>
    </source>
</evidence>
<feature type="chain" id="PRO_5003069003" description="DUF481 domain-containing protein" evidence="1">
    <location>
        <begin position="19"/>
        <end position="252"/>
    </location>
</feature>
<evidence type="ECO:0008006" key="4">
    <source>
        <dbReference type="Google" id="ProtNLM"/>
    </source>
</evidence>
<proteinExistence type="predicted"/>
<organism evidence="2 3">
    <name type="scientific">Zunongwangia profunda (strain DSM 18752 / CCTCC AB 206139 / SM-A87)</name>
    <name type="common">Wangia profunda</name>
    <dbReference type="NCBI Taxonomy" id="655815"/>
    <lineage>
        <taxon>Bacteria</taxon>
        <taxon>Pseudomonadati</taxon>
        <taxon>Bacteroidota</taxon>
        <taxon>Flavobacteriia</taxon>
        <taxon>Flavobacteriales</taxon>
        <taxon>Flavobacteriaceae</taxon>
        <taxon>Zunongwangia</taxon>
    </lineage>
</organism>
<dbReference type="EMBL" id="CP001650">
    <property type="protein sequence ID" value="ADF51228.1"/>
    <property type="molecule type" value="Genomic_DNA"/>
</dbReference>
<dbReference type="RefSeq" id="WP_013070380.1">
    <property type="nucleotide sequence ID" value="NC_014041.1"/>
</dbReference>
<reference evidence="2 3" key="1">
    <citation type="journal article" date="2010" name="BMC Genomics">
        <title>The complete genome of Zunongwangia profunda SM-A87 reveals its adaptation to the deep-sea environment and ecological role in sedimentary organic nitrogen degradation.</title>
        <authorList>
            <person name="Qin Q.L."/>
            <person name="Zhang X.Y."/>
            <person name="Wang X.M."/>
            <person name="Liu G.M."/>
            <person name="Chen X.L."/>
            <person name="Xie B.B."/>
            <person name="Dang H.Y."/>
            <person name="Zhou B.C."/>
            <person name="Yu J."/>
            <person name="Zhang Y.Z."/>
        </authorList>
    </citation>
    <scope>NUCLEOTIDE SEQUENCE [LARGE SCALE GENOMIC DNA]</scope>
    <source>
        <strain evidence="3">DSM 18752 / CCTCC AB 206139 / SM-A87</strain>
    </source>
</reference>
<evidence type="ECO:0000313" key="2">
    <source>
        <dbReference type="EMBL" id="ADF51228.1"/>
    </source>
</evidence>
<dbReference type="STRING" id="655815.ZPR_0878"/>
<dbReference type="Pfam" id="PF04338">
    <property type="entry name" value="DUF481"/>
    <property type="match status" value="1"/>
</dbReference>
<keyword evidence="1" id="KW-0732">Signal</keyword>
<gene>
    <name evidence="2" type="ordered locus">ZPR_0878</name>
</gene>